<dbReference type="SUPFAM" id="SSF51735">
    <property type="entry name" value="NAD(P)-binding Rossmann-fold domains"/>
    <property type="match status" value="1"/>
</dbReference>
<protein>
    <submittedName>
        <fullName evidence="1">SDR family NAD(P)-dependent oxidoreductase</fullName>
    </submittedName>
</protein>
<reference evidence="1" key="1">
    <citation type="submission" date="2019-02" db="EMBL/GenBank/DDBJ databases">
        <authorList>
            <person name="Li S.-H."/>
        </authorList>
    </citation>
    <scope>NUCLEOTIDE SEQUENCE</scope>
    <source>
        <strain evidence="1">IMCC14734</strain>
    </source>
</reference>
<dbReference type="Proteomes" id="UP001143362">
    <property type="component" value="Unassembled WGS sequence"/>
</dbReference>
<dbReference type="PANTHER" id="PTHR43431:SF7">
    <property type="entry name" value="OXIDOREDUCTASE, SHORT CHAIN DEHYDROGENASE_REDUCTASE FAMILY (AFU_ORTHOLOGUE AFUA_5G14000)"/>
    <property type="match status" value="1"/>
</dbReference>
<comment type="caution">
    <text evidence="1">The sequence shown here is derived from an EMBL/GenBank/DDBJ whole genome shotgun (WGS) entry which is preliminary data.</text>
</comment>
<organism evidence="1 2">
    <name type="scientific">Candidatus Litorirhabdus singularis</name>
    <dbReference type="NCBI Taxonomy" id="2518993"/>
    <lineage>
        <taxon>Bacteria</taxon>
        <taxon>Pseudomonadati</taxon>
        <taxon>Pseudomonadota</taxon>
        <taxon>Gammaproteobacteria</taxon>
        <taxon>Cellvibrionales</taxon>
        <taxon>Halieaceae</taxon>
        <taxon>Candidatus Litorirhabdus</taxon>
    </lineage>
</organism>
<gene>
    <name evidence="1" type="ORF">EYC98_04520</name>
</gene>
<dbReference type="Gene3D" id="3.40.50.720">
    <property type="entry name" value="NAD(P)-binding Rossmann-like Domain"/>
    <property type="match status" value="1"/>
</dbReference>
<dbReference type="EMBL" id="SHNN01000001">
    <property type="protein sequence ID" value="MCX2980128.1"/>
    <property type="molecule type" value="Genomic_DNA"/>
</dbReference>
<dbReference type="InterPro" id="IPR036291">
    <property type="entry name" value="NAD(P)-bd_dom_sf"/>
</dbReference>
<dbReference type="RefSeq" id="WP_279244107.1">
    <property type="nucleotide sequence ID" value="NZ_SHNN01000001.1"/>
</dbReference>
<dbReference type="InterPro" id="IPR002347">
    <property type="entry name" value="SDR_fam"/>
</dbReference>
<dbReference type="PRINTS" id="PR00081">
    <property type="entry name" value="GDHRDH"/>
</dbReference>
<proteinExistence type="predicted"/>
<evidence type="ECO:0000313" key="1">
    <source>
        <dbReference type="EMBL" id="MCX2980128.1"/>
    </source>
</evidence>
<name>A0ABT3TCV5_9GAMM</name>
<evidence type="ECO:0000313" key="2">
    <source>
        <dbReference type="Proteomes" id="UP001143362"/>
    </source>
</evidence>
<accession>A0ABT3TCV5</accession>
<keyword evidence="2" id="KW-1185">Reference proteome</keyword>
<dbReference type="Pfam" id="PF00106">
    <property type="entry name" value="adh_short"/>
    <property type="match status" value="1"/>
</dbReference>
<dbReference type="PANTHER" id="PTHR43431">
    <property type="entry name" value="OXIDOREDUCTASE, SHORT CHAIN DEHYDROGENASE/REDUCTASE FAMILY (AFU_ORTHOLOGUE AFUA_5G14000)"/>
    <property type="match status" value="1"/>
</dbReference>
<sequence>MPASDNTHKATALIIGAGPGTGGAIAQTFATAGYRVCVARRDKQQLQELVASIRSHGGEAHAYGLDACDEDAVIQCFADIERDLGPLEVVVYNAAIGARRPITELSAGTFRRVWETDCFGAFLVGREAARCMLPRANGSIFFTGATAALRGGAQFAAFAAAKHGARALAQSMARELGPQGIHVAHIIVDGPIDGEFVRTTFPDMVADRPDDGLLDPAAIASSYLMLHNQPRNAWTHELDLRPWVEPW</sequence>